<keyword evidence="2" id="KW-0456">Lyase</keyword>
<feature type="transmembrane region" description="Helical" evidence="1">
    <location>
        <begin position="29"/>
        <end position="48"/>
    </location>
</feature>
<evidence type="ECO:0000313" key="3">
    <source>
        <dbReference type="Proteomes" id="UP000031666"/>
    </source>
</evidence>
<reference evidence="2 3" key="2">
    <citation type="submission" date="2015-01" db="EMBL/GenBank/DDBJ databases">
        <authorList>
            <consortium name="NBRP consortium"/>
            <person name="Sawabe T."/>
            <person name="Meirelles P."/>
            <person name="Feng G."/>
            <person name="Sayaka M."/>
            <person name="Hattori M."/>
            <person name="Ohkuma M."/>
        </authorList>
    </citation>
    <scope>NUCLEOTIDE SEQUENCE [LARGE SCALE GENOMIC DNA]</scope>
    <source>
        <strain evidence="3">JCM 19241</strain>
    </source>
</reference>
<reference evidence="2 3" key="1">
    <citation type="submission" date="2015-01" db="EMBL/GenBank/DDBJ databases">
        <title>Vibrio sp. C94 JCM 19241 whole genome shotgun sequence.</title>
        <authorList>
            <person name="Sawabe T."/>
            <person name="Meirelles P."/>
            <person name="Feng G."/>
            <person name="Sayaka M."/>
            <person name="Hattori M."/>
            <person name="Ohkuma M."/>
        </authorList>
    </citation>
    <scope>NUCLEOTIDE SEQUENCE [LARGE SCALE GENOMIC DNA]</scope>
    <source>
        <strain evidence="3">JCM 19241</strain>
    </source>
</reference>
<dbReference type="STRING" id="1481914.JCM19241_1397"/>
<keyword evidence="1" id="KW-0812">Transmembrane</keyword>
<protein>
    <submittedName>
        <fullName evidence="2">Cytochrome c-type heme lyase subunit nrfE</fullName>
    </submittedName>
</protein>
<dbReference type="GO" id="GO:0016829">
    <property type="term" value="F:lyase activity"/>
    <property type="evidence" value="ECO:0007669"/>
    <property type="project" value="UniProtKB-KW"/>
</dbReference>
<proteinExistence type="predicted"/>
<dbReference type="Proteomes" id="UP000031666">
    <property type="component" value="Unassembled WGS sequence"/>
</dbReference>
<organism evidence="2 3">
    <name type="scientific">Vibrio ishigakensis</name>
    <dbReference type="NCBI Taxonomy" id="1481914"/>
    <lineage>
        <taxon>Bacteria</taxon>
        <taxon>Pseudomonadati</taxon>
        <taxon>Pseudomonadota</taxon>
        <taxon>Gammaproteobacteria</taxon>
        <taxon>Vibrionales</taxon>
        <taxon>Vibrionaceae</taxon>
        <taxon>Vibrio</taxon>
    </lineage>
</organism>
<comment type="caution">
    <text evidence="2">The sequence shown here is derived from an EMBL/GenBank/DDBJ whole genome shotgun (WGS) entry which is preliminary data.</text>
</comment>
<accession>A0A0B8QKN3</accession>
<keyword evidence="1" id="KW-0472">Membrane</keyword>
<evidence type="ECO:0000313" key="2">
    <source>
        <dbReference type="EMBL" id="GAM75054.1"/>
    </source>
</evidence>
<dbReference type="EMBL" id="BBSC01000003">
    <property type="protein sequence ID" value="GAM75054.1"/>
    <property type="molecule type" value="Genomic_DNA"/>
</dbReference>
<evidence type="ECO:0000256" key="1">
    <source>
        <dbReference type="SAM" id="Phobius"/>
    </source>
</evidence>
<name>A0A0B8QKN3_9VIBR</name>
<gene>
    <name evidence="2" type="ORF">JCM19241_1397</name>
</gene>
<keyword evidence="1" id="KW-1133">Transmembrane helix</keyword>
<sequence>MLFWVWVLSLWGTLISVRRVNTTPVATTVMMAVIAIFSWFTLLASNPFELNT</sequence>
<dbReference type="AlphaFoldDB" id="A0A0B8QKN3"/>